<dbReference type="NCBIfam" id="TIGR03696">
    <property type="entry name" value="Rhs_assc_core"/>
    <property type="match status" value="1"/>
</dbReference>
<organism evidence="1 2">
    <name type="scientific">Chitinophaga varians</name>
    <dbReference type="NCBI Taxonomy" id="2202339"/>
    <lineage>
        <taxon>Bacteria</taxon>
        <taxon>Pseudomonadati</taxon>
        <taxon>Bacteroidota</taxon>
        <taxon>Chitinophagia</taxon>
        <taxon>Chitinophagales</taxon>
        <taxon>Chitinophagaceae</taxon>
        <taxon>Chitinophaga</taxon>
    </lineage>
</organism>
<gene>
    <name evidence="1" type="ORF">HGH92_05185</name>
</gene>
<dbReference type="InterPro" id="IPR022385">
    <property type="entry name" value="Rhs_assc_core"/>
</dbReference>
<dbReference type="Gene3D" id="2.180.10.10">
    <property type="entry name" value="RHS repeat-associated core"/>
    <property type="match status" value="2"/>
</dbReference>
<reference evidence="1 2" key="1">
    <citation type="submission" date="2020-04" db="EMBL/GenBank/DDBJ databases">
        <authorList>
            <person name="Yin C."/>
        </authorList>
    </citation>
    <scope>NUCLEOTIDE SEQUENCE [LARGE SCALE GENOMIC DNA]</scope>
    <source>
        <strain evidence="1 2">Ae27</strain>
    </source>
</reference>
<proteinExistence type="predicted"/>
<evidence type="ECO:0000313" key="2">
    <source>
        <dbReference type="Proteomes" id="UP000570474"/>
    </source>
</evidence>
<keyword evidence="2" id="KW-1185">Reference proteome</keyword>
<dbReference type="EMBL" id="JABAIA010000001">
    <property type="protein sequence ID" value="NLR63695.1"/>
    <property type="molecule type" value="Genomic_DNA"/>
</dbReference>
<dbReference type="InterPro" id="IPR050708">
    <property type="entry name" value="T6SS_VgrG/RHS"/>
</dbReference>
<name>A0A847RSB3_9BACT</name>
<dbReference type="PANTHER" id="PTHR32305:SF15">
    <property type="entry name" value="PROTEIN RHSA-RELATED"/>
    <property type="match status" value="1"/>
</dbReference>
<dbReference type="PANTHER" id="PTHR32305">
    <property type="match status" value="1"/>
</dbReference>
<protein>
    <submittedName>
        <fullName evidence="1">RHS repeat-associated core domain-containing protein</fullName>
    </submittedName>
</protein>
<dbReference type="Proteomes" id="UP000570474">
    <property type="component" value="Unassembled WGS sequence"/>
</dbReference>
<evidence type="ECO:0000313" key="1">
    <source>
        <dbReference type="EMBL" id="NLR63695.1"/>
    </source>
</evidence>
<dbReference type="AlphaFoldDB" id="A0A847RSB3"/>
<accession>A0A847RSB3</accession>
<comment type="caution">
    <text evidence="1">The sequence shown here is derived from an EMBL/GenBank/DDBJ whole genome shotgun (WGS) entry which is preliminary data.</text>
</comment>
<sequence>MNGGTVNVVVSNPLPDVFSNGTLTPLTFTFYDSYGFSGVQSPLTSDLSKPTDQGNAYVEPVTISNLANGLVTGTRTRILGTDTWLATTTYYNDKGRVTQVLADNATGGIDVVTTRYNFNGKVVSTYHRHKNRRSGVTPQTTLLTVMLYDDQGRVKAVNKQLNDVTQVRTVARNTYDETGQLVQKEIGIKGNDAPLETQRYEYNLRGWLRSINKDYLNNGAGNAHFGQELSYDYGFTNQAFNGNIAGIRWKGWNDPVQRAYGYTYDSISRLKGAAFSQFTSGNWSNNDVDFTVKNIRYDANGNLLSMYHRGLVNNASADVDKLAYRYNANSNQLQSVYDTVRVKTGLGDFTDSQADGIDYNYDGAGNLVKDENKQIASITYNHLNLPELISITGKGNIRFMYDATGNKIRKTVTDNTGGVAKVTTTDYLGGLVYENDSLRFVSHEEGRIRPVYQTTGTPAFVYDYFAKDHLGNTRLVLTDSSNLSIYTATMETPSAAKENLLFSNIDNTRSNKPVGYPADESAGKNESVAKLTATGTGKKIGPSLVLRVMAGDTIQVSSKAFYKSNGPANKNNPVVPAENMVADLIAAFGGTTSADATHGNAASAGNTPFNANFYNQDYRQLKEKEPDQQPGKPKAYLNYVLFDDKFKMVEENSGVKQVKAEPDQLQTLSQDKMVIKKSGFLYVYTSNESPQEVFFDNLVVAHSGGPVIEETHYYPFGLTMAGISSNVLAGSRYPENRLKYNGKELENKEFSDGGGLEWYDYGARMYDAQIGRWHVDDPLSEVNRRWSTYNYAYNNPVRFIDPDGMEPEDISEVDVAAIRRQENFIKEMKASFYYYVLHIGDPPSENNSSEQPSSSSGRQVKISDLPKAQNMGAFLSGTINYLQDGDMITGSELLGFINPRKDVEGERQAFNILSNITNILVKKEDNSSVELIINTINGKNVEDKVKTGAGNLEITIHSGKSRIVMEKREDGGVGIKLQKVGVSRGWLTLSTSILPAAVIKNDAFNLSFLVKNKHLRMPANLKSN</sequence>